<dbReference type="InterPro" id="IPR032675">
    <property type="entry name" value="LRR_dom_sf"/>
</dbReference>
<dbReference type="Proteomes" id="UP000694429">
    <property type="component" value="Chromosome 5"/>
</dbReference>
<dbReference type="Pfam" id="PF13516">
    <property type="entry name" value="LRR_6"/>
    <property type="match status" value="3"/>
</dbReference>
<evidence type="ECO:0000256" key="1">
    <source>
        <dbReference type="ARBA" id="ARBA00009297"/>
    </source>
</evidence>
<protein>
    <recommendedName>
        <fullName evidence="2">Leucine-rich repeat-containing protein 42</fullName>
    </recommendedName>
</protein>
<accession>A0A8C0M2V8</accession>
<evidence type="ECO:0000256" key="2">
    <source>
        <dbReference type="ARBA" id="ARBA00014198"/>
    </source>
</evidence>
<feature type="compositionally biased region" description="Pro residues" evidence="5">
    <location>
        <begin position="117"/>
        <end position="132"/>
    </location>
</feature>
<reference evidence="7" key="1">
    <citation type="submission" date="2019-03" db="EMBL/GenBank/DDBJ databases">
        <authorList>
            <person name="Warren W.C."/>
            <person name="Johnson G.S."/>
        </authorList>
    </citation>
    <scope>NUCLEOTIDE SEQUENCE [LARGE SCALE GENOMIC DNA]</scope>
    <source>
        <strain evidence="7">Basenji</strain>
    </source>
</reference>
<feature type="compositionally biased region" description="Basic residues" evidence="5">
    <location>
        <begin position="148"/>
        <end position="161"/>
    </location>
</feature>
<dbReference type="InterPro" id="IPR039631">
    <property type="entry name" value="LRRC42"/>
</dbReference>
<keyword evidence="6" id="KW-0812">Transmembrane</keyword>
<sequence length="772" mass="84738">MAPNIRVTWPLRGYSLAGLLISICNCFSLWGVKTLFRAQKSWWIGTGVSRPAGESDIPRPCPAPSACSRRPPPAPRPAGRTQPRSHRPRRRRRPRPARLRLPLAPGARTVRARDLPSAPPRAPRPQPRPQPRPLSSASQELPGARTSRLSRRPRPRPRGARPSRLSGRALRSPSRSGVSRAAPPEGLSPARAGARTAYPPWGLQHPGTRLRAGTHAQCPPLPDPSPRPSGLQPRARPRLPPGPASGPAPPLMPGPAHAHLPSPALPPRPPAPCQPRGPTAPGRPQPPPSSRALSVPPSLALCRRRRAASPSAAPREEGAATAKRPLAAPGRGTAGSKAMSYYLNSENHLDPGPIYVRENGQLHMVNLALDGVRSSLQKPRPFRLFPKGFSVELCMNREDDTAQKEKTDHFIFTYTREGNLRYSAKSLFSLVLGFISDNVDHIDSLIGFPEQIAEKLFSAAEARQKFTEPGAGLRALQKFTEAYGSLVLCSLCLRNRYLVISEKLEEIKSFRELTCLDLSCCKLGDEHELLEHLTNEALSSVTQLHLKDNCLSDAGVRKMTAPVRVMKRGLENLTLLDLSCNPEITDAGIGYLFSFRKLNCLDISGTGLKDIKAVKHKLQTHIGLVHSKVPLKEFDHSNCKTEGWADQIVLQWERVTSEAVKPQESGEPRTAAQHFYGKRARTEAPVKCPLADTHVNSSEKLQFYKEKAPDCHGPLLKCEVVSSQESKKSKKRAFEEPEKEQSNASQSSKQKYCCCGPYCSLTVSLKQDLTGE</sequence>
<keyword evidence="6" id="KW-1133">Transmembrane helix</keyword>
<dbReference type="InterPro" id="IPR001611">
    <property type="entry name" value="Leu-rich_rpt"/>
</dbReference>
<feature type="region of interest" description="Disordered" evidence="5">
    <location>
        <begin position="47"/>
        <end position="334"/>
    </location>
</feature>
<proteinExistence type="inferred from homology"/>
<evidence type="ECO:0000256" key="4">
    <source>
        <dbReference type="ARBA" id="ARBA00022737"/>
    </source>
</evidence>
<dbReference type="Ensembl" id="ENSCAFT00030006225.1">
    <property type="protein sequence ID" value="ENSCAFP00030005484.1"/>
    <property type="gene ID" value="ENSCAFG00030003338.1"/>
</dbReference>
<evidence type="ECO:0000256" key="5">
    <source>
        <dbReference type="SAM" id="MobiDB-lite"/>
    </source>
</evidence>
<feature type="compositionally biased region" description="Pro residues" evidence="5">
    <location>
        <begin position="263"/>
        <end position="275"/>
    </location>
</feature>
<keyword evidence="3" id="KW-0433">Leucine-rich repeat</keyword>
<feature type="region of interest" description="Disordered" evidence="5">
    <location>
        <begin position="723"/>
        <end position="753"/>
    </location>
</feature>
<comment type="similarity">
    <text evidence="1">Belongs to the LRRC42 family.</text>
</comment>
<evidence type="ECO:0000256" key="3">
    <source>
        <dbReference type="ARBA" id="ARBA00022614"/>
    </source>
</evidence>
<dbReference type="PANTHER" id="PTHR31994:SF3">
    <property type="entry name" value="LEUCINE-RICH REPEAT-CONTAINING PROTEIN 42"/>
    <property type="match status" value="1"/>
</dbReference>
<reference evidence="7" key="2">
    <citation type="submission" date="2025-08" db="UniProtKB">
        <authorList>
            <consortium name="Ensembl"/>
        </authorList>
    </citation>
    <scope>IDENTIFICATION</scope>
</reference>
<feature type="transmembrane region" description="Helical" evidence="6">
    <location>
        <begin position="12"/>
        <end position="32"/>
    </location>
</feature>
<evidence type="ECO:0000313" key="7">
    <source>
        <dbReference type="Ensembl" id="ENSCAFP00030005484.1"/>
    </source>
</evidence>
<dbReference type="PANTHER" id="PTHR31994">
    <property type="entry name" value="LEUCINE-RICH REPEAT-CONTAINING PROTEIN 42"/>
    <property type="match status" value="1"/>
</dbReference>
<keyword evidence="4" id="KW-0677">Repeat</keyword>
<organism evidence="7 8">
    <name type="scientific">Canis lupus familiaris</name>
    <name type="common">Dog</name>
    <name type="synonym">Canis familiaris</name>
    <dbReference type="NCBI Taxonomy" id="9615"/>
    <lineage>
        <taxon>Eukaryota</taxon>
        <taxon>Metazoa</taxon>
        <taxon>Chordata</taxon>
        <taxon>Craniata</taxon>
        <taxon>Vertebrata</taxon>
        <taxon>Euteleostomi</taxon>
        <taxon>Mammalia</taxon>
        <taxon>Eutheria</taxon>
        <taxon>Laurasiatheria</taxon>
        <taxon>Carnivora</taxon>
        <taxon>Caniformia</taxon>
        <taxon>Canidae</taxon>
        <taxon>Canis</taxon>
    </lineage>
</organism>
<feature type="compositionally biased region" description="Pro residues" evidence="5">
    <location>
        <begin position="238"/>
        <end position="253"/>
    </location>
</feature>
<feature type="compositionally biased region" description="Basic and acidic residues" evidence="5">
    <location>
        <begin position="732"/>
        <end position="741"/>
    </location>
</feature>
<evidence type="ECO:0000313" key="8">
    <source>
        <dbReference type="Proteomes" id="UP000694429"/>
    </source>
</evidence>
<evidence type="ECO:0000256" key="6">
    <source>
        <dbReference type="SAM" id="Phobius"/>
    </source>
</evidence>
<dbReference type="SUPFAM" id="SSF52047">
    <property type="entry name" value="RNI-like"/>
    <property type="match status" value="1"/>
</dbReference>
<dbReference type="Gene3D" id="3.80.10.10">
    <property type="entry name" value="Ribonuclease Inhibitor"/>
    <property type="match status" value="1"/>
</dbReference>
<feature type="compositionally biased region" description="Basic residues" evidence="5">
    <location>
        <begin position="83"/>
        <end position="98"/>
    </location>
</feature>
<dbReference type="AlphaFoldDB" id="A0A8C0M2V8"/>
<keyword evidence="6" id="KW-0472">Membrane</keyword>
<feature type="compositionally biased region" description="Low complexity" evidence="5">
    <location>
        <begin position="99"/>
        <end position="108"/>
    </location>
</feature>
<feature type="compositionally biased region" description="Low complexity" evidence="5">
    <location>
        <begin position="290"/>
        <end position="301"/>
    </location>
</feature>
<name>A0A8C0M2V8_CANLF</name>